<dbReference type="OrthoDB" id="5296at2759"/>
<dbReference type="STRING" id="215243.A0A0D2ALH9"/>
<gene>
    <name evidence="4" type="ORF">PV06_08026</name>
</gene>
<dbReference type="HOGENOM" id="CLU_010194_13_2_1"/>
<dbReference type="InterPro" id="IPR002347">
    <property type="entry name" value="SDR_fam"/>
</dbReference>
<name>A0A0D2ALH9_9EURO</name>
<dbReference type="GeneID" id="27360100"/>
<accession>A0A0D2ALH9</accession>
<dbReference type="InterPro" id="IPR036291">
    <property type="entry name" value="NAD(P)-bd_dom_sf"/>
</dbReference>
<proteinExistence type="inferred from homology"/>
<dbReference type="GO" id="GO:0016616">
    <property type="term" value="F:oxidoreductase activity, acting on the CH-OH group of donors, NAD or NADP as acceptor"/>
    <property type="evidence" value="ECO:0007669"/>
    <property type="project" value="TreeGrafter"/>
</dbReference>
<dbReference type="PROSITE" id="PS00061">
    <property type="entry name" value="ADH_SHORT"/>
    <property type="match status" value="1"/>
</dbReference>
<dbReference type="VEuPathDB" id="FungiDB:PV06_08026"/>
<reference evidence="4 5" key="1">
    <citation type="submission" date="2015-01" db="EMBL/GenBank/DDBJ databases">
        <title>The Genome Sequence of Exophiala oligosperma CBS72588.</title>
        <authorList>
            <consortium name="The Broad Institute Genomics Platform"/>
            <person name="Cuomo C."/>
            <person name="de Hoog S."/>
            <person name="Gorbushina A."/>
            <person name="Stielow B."/>
            <person name="Teixiera M."/>
            <person name="Abouelleil A."/>
            <person name="Chapman S.B."/>
            <person name="Priest M."/>
            <person name="Young S.K."/>
            <person name="Wortman J."/>
            <person name="Nusbaum C."/>
            <person name="Birren B."/>
        </authorList>
    </citation>
    <scope>NUCLEOTIDE SEQUENCE [LARGE SCALE GENOMIC DNA]</scope>
    <source>
        <strain evidence="4 5">CBS 72588</strain>
    </source>
</reference>
<dbReference type="PANTHER" id="PTHR44229:SF4">
    <property type="entry name" value="15-HYDROXYPROSTAGLANDIN DEHYDROGENASE [NAD(+)]"/>
    <property type="match status" value="1"/>
</dbReference>
<evidence type="ECO:0000313" key="4">
    <source>
        <dbReference type="EMBL" id="KIW40856.1"/>
    </source>
</evidence>
<dbReference type="Proteomes" id="UP000053342">
    <property type="component" value="Unassembled WGS sequence"/>
</dbReference>
<evidence type="ECO:0008006" key="6">
    <source>
        <dbReference type="Google" id="ProtNLM"/>
    </source>
</evidence>
<dbReference type="Pfam" id="PF00106">
    <property type="entry name" value="adh_short"/>
    <property type="match status" value="1"/>
</dbReference>
<dbReference type="GO" id="GO:0005737">
    <property type="term" value="C:cytoplasm"/>
    <property type="evidence" value="ECO:0007669"/>
    <property type="project" value="TreeGrafter"/>
</dbReference>
<dbReference type="InterPro" id="IPR020904">
    <property type="entry name" value="Sc_DH/Rdtase_CS"/>
</dbReference>
<evidence type="ECO:0000256" key="3">
    <source>
        <dbReference type="ARBA" id="ARBA00023002"/>
    </source>
</evidence>
<keyword evidence="2" id="KW-0521">NADP</keyword>
<dbReference type="PANTHER" id="PTHR44229">
    <property type="entry name" value="15-HYDROXYPROSTAGLANDIN DEHYDROGENASE [NAD(+)]"/>
    <property type="match status" value="1"/>
</dbReference>
<dbReference type="EMBL" id="KN847338">
    <property type="protein sequence ID" value="KIW40856.1"/>
    <property type="molecule type" value="Genomic_DNA"/>
</dbReference>
<protein>
    <recommendedName>
        <fullName evidence="6">3-hydroxybutyrate dehydrogenase</fullName>
    </recommendedName>
</protein>
<dbReference type="AlphaFoldDB" id="A0A0D2ALH9"/>
<dbReference type="Gene3D" id="3.40.50.720">
    <property type="entry name" value="NAD(P)-binding Rossmann-like Domain"/>
    <property type="match status" value="1"/>
</dbReference>
<keyword evidence="5" id="KW-1185">Reference proteome</keyword>
<dbReference type="PRINTS" id="PR00081">
    <property type="entry name" value="GDHRDH"/>
</dbReference>
<evidence type="ECO:0000256" key="1">
    <source>
        <dbReference type="ARBA" id="ARBA00006484"/>
    </source>
</evidence>
<evidence type="ECO:0000256" key="2">
    <source>
        <dbReference type="ARBA" id="ARBA00022857"/>
    </source>
</evidence>
<keyword evidence="3" id="KW-0560">Oxidoreductase</keyword>
<comment type="similarity">
    <text evidence="1">Belongs to the short-chain dehydrogenases/reductases (SDR) family.</text>
</comment>
<evidence type="ECO:0000313" key="5">
    <source>
        <dbReference type="Proteomes" id="UP000053342"/>
    </source>
</evidence>
<dbReference type="RefSeq" id="XP_016261072.1">
    <property type="nucleotide sequence ID" value="XM_016409318.1"/>
</dbReference>
<dbReference type="SUPFAM" id="SSF51735">
    <property type="entry name" value="NAD(P)-binding Rossmann-fold domains"/>
    <property type="match status" value="1"/>
</dbReference>
<organism evidence="4 5">
    <name type="scientific">Exophiala oligosperma</name>
    <dbReference type="NCBI Taxonomy" id="215243"/>
    <lineage>
        <taxon>Eukaryota</taxon>
        <taxon>Fungi</taxon>
        <taxon>Dikarya</taxon>
        <taxon>Ascomycota</taxon>
        <taxon>Pezizomycotina</taxon>
        <taxon>Eurotiomycetes</taxon>
        <taxon>Chaetothyriomycetidae</taxon>
        <taxon>Chaetothyriales</taxon>
        <taxon>Herpotrichiellaceae</taxon>
        <taxon>Exophiala</taxon>
    </lineage>
</organism>
<sequence length="300" mass="32737">MSTLQDKLAIVTGGGSGINLAFCKLLYASGCKTLIADVALHPSCKAWLSAIESENTNSSWVKYLQTDVTDWSQLEKVFDVANEAFGTTPDIVVPGAGVYEPSSNSFWADQDRDSYKVLDINLVHPIKTSRIAIRRWVQAAKKGTIIHISSIAAQRSSIVTPLYTVSKHGISAFIRGMGALEDLVGIRVVGVAPGTVGTPLFTDHPEASKFLDLNKDFLLAPEHVANAMFDLLDENKYKAGTVLEVCHETKWRVTSLHNDPGPQGPASFTSRKHEAIKEIMQYLNVDQPNPSVSNIELKSD</sequence>